<feature type="domain" description="PUA" evidence="6">
    <location>
        <begin position="105"/>
        <end position="201"/>
    </location>
</feature>
<dbReference type="SUPFAM" id="SSF53633">
    <property type="entry name" value="Carbamate kinase-like"/>
    <property type="match status" value="1"/>
</dbReference>
<keyword evidence="5" id="KW-0067">ATP-binding</keyword>
<evidence type="ECO:0000256" key="1">
    <source>
        <dbReference type="ARBA" id="ARBA00022490"/>
    </source>
</evidence>
<keyword evidence="4" id="KW-0418">Kinase</keyword>
<dbReference type="PIRSF" id="PIRSF000729">
    <property type="entry name" value="GK"/>
    <property type="match status" value="1"/>
</dbReference>
<evidence type="ECO:0000256" key="5">
    <source>
        <dbReference type="ARBA" id="ARBA00022840"/>
    </source>
</evidence>
<dbReference type="InterPro" id="IPR011529">
    <property type="entry name" value="Glu_5kinase"/>
</dbReference>
<dbReference type="GO" id="GO:0004349">
    <property type="term" value="F:glutamate 5-kinase activity"/>
    <property type="evidence" value="ECO:0007669"/>
    <property type="project" value="InterPro"/>
</dbReference>
<organism evidence="7 8">
    <name type="scientific">Racocetra fulgida</name>
    <dbReference type="NCBI Taxonomy" id="60492"/>
    <lineage>
        <taxon>Eukaryota</taxon>
        <taxon>Fungi</taxon>
        <taxon>Fungi incertae sedis</taxon>
        <taxon>Mucoromycota</taxon>
        <taxon>Glomeromycotina</taxon>
        <taxon>Glomeromycetes</taxon>
        <taxon>Diversisporales</taxon>
        <taxon>Gigasporaceae</taxon>
        <taxon>Racocetra</taxon>
    </lineage>
</organism>
<dbReference type="InterPro" id="IPR002478">
    <property type="entry name" value="PUA"/>
</dbReference>
<evidence type="ECO:0000256" key="2">
    <source>
        <dbReference type="ARBA" id="ARBA00022679"/>
    </source>
</evidence>
<comment type="caution">
    <text evidence="7">The sequence shown here is derived from an EMBL/GenBank/DDBJ whole genome shotgun (WGS) entry which is preliminary data.</text>
</comment>
<gene>
    <name evidence="7" type="ORF">RFULGI_LOCUS579</name>
</gene>
<dbReference type="GO" id="GO:1901607">
    <property type="term" value="P:alpha-amino acid biosynthetic process"/>
    <property type="evidence" value="ECO:0007669"/>
    <property type="project" value="UniProtKB-ARBA"/>
</dbReference>
<name>A0A9N8VN76_9GLOM</name>
<keyword evidence="3" id="KW-0547">Nucleotide-binding</keyword>
<dbReference type="Gene3D" id="2.30.130.10">
    <property type="entry name" value="PUA domain"/>
    <property type="match status" value="1"/>
</dbReference>
<dbReference type="PROSITE" id="PS50890">
    <property type="entry name" value="PUA"/>
    <property type="match status" value="1"/>
</dbReference>
<evidence type="ECO:0000313" key="7">
    <source>
        <dbReference type="EMBL" id="CAG8458607.1"/>
    </source>
</evidence>
<sequence>MGVVPIVNENDTISVSEIKFGDNDTLSAIAAGMVNADYLFLMTDVDCLYTDNPMTNPNAKPVEVVEDVNALRDKVTLPLHTRFLAKDNPMLDRKWWILHGLHSVGTIFIDEGAVRAIAKVGQKSSLFAAGIVKIEGYFVAHQAVDLKIERTVKHDDINDVEVVMIGKGLVNYSSAEISRIKGCQSSDIEQILGYADSECVIHRDNLVITTKSDN</sequence>
<dbReference type="PANTHER" id="PTHR43654">
    <property type="entry name" value="GLUTAMATE 5-KINASE"/>
    <property type="match status" value="1"/>
</dbReference>
<dbReference type="SMART" id="SM00359">
    <property type="entry name" value="PUA"/>
    <property type="match status" value="1"/>
</dbReference>
<dbReference type="GO" id="GO:0005524">
    <property type="term" value="F:ATP binding"/>
    <property type="evidence" value="ECO:0007669"/>
    <property type="project" value="UniProtKB-KW"/>
</dbReference>
<proteinExistence type="predicted"/>
<dbReference type="CDD" id="cd21157">
    <property type="entry name" value="PUA_G5K"/>
    <property type="match status" value="1"/>
</dbReference>
<evidence type="ECO:0000256" key="4">
    <source>
        <dbReference type="ARBA" id="ARBA00022777"/>
    </source>
</evidence>
<dbReference type="Gene3D" id="3.40.1160.10">
    <property type="entry name" value="Acetylglutamate kinase-like"/>
    <property type="match status" value="1"/>
</dbReference>
<keyword evidence="1" id="KW-0963">Cytoplasm</keyword>
<dbReference type="EMBL" id="CAJVPZ010000246">
    <property type="protein sequence ID" value="CAG8458607.1"/>
    <property type="molecule type" value="Genomic_DNA"/>
</dbReference>
<dbReference type="OrthoDB" id="409889at2759"/>
<protein>
    <submittedName>
        <fullName evidence="7">12716_t:CDS:1</fullName>
    </submittedName>
</protein>
<keyword evidence="8" id="KW-1185">Reference proteome</keyword>
<dbReference type="AlphaFoldDB" id="A0A9N8VN76"/>
<dbReference type="SUPFAM" id="SSF88697">
    <property type="entry name" value="PUA domain-like"/>
    <property type="match status" value="1"/>
</dbReference>
<evidence type="ECO:0000259" key="6">
    <source>
        <dbReference type="SMART" id="SM00359"/>
    </source>
</evidence>
<dbReference type="FunFam" id="2.30.130.10:FF:000008">
    <property type="entry name" value="Glutamate 5-kinase"/>
    <property type="match status" value="1"/>
</dbReference>
<dbReference type="InterPro" id="IPR036393">
    <property type="entry name" value="AceGlu_kinase-like_sf"/>
</dbReference>
<dbReference type="Proteomes" id="UP000789396">
    <property type="component" value="Unassembled WGS sequence"/>
</dbReference>
<reference evidence="7" key="1">
    <citation type="submission" date="2021-06" db="EMBL/GenBank/DDBJ databases">
        <authorList>
            <person name="Kallberg Y."/>
            <person name="Tangrot J."/>
            <person name="Rosling A."/>
        </authorList>
    </citation>
    <scope>NUCLEOTIDE SEQUENCE</scope>
    <source>
        <strain evidence="7">IN212</strain>
    </source>
</reference>
<dbReference type="InterPro" id="IPR001048">
    <property type="entry name" value="Asp/Glu/Uridylate_kinase"/>
</dbReference>
<dbReference type="Pfam" id="PF00696">
    <property type="entry name" value="AA_kinase"/>
    <property type="match status" value="1"/>
</dbReference>
<dbReference type="Pfam" id="PF01472">
    <property type="entry name" value="PUA"/>
    <property type="match status" value="1"/>
</dbReference>
<dbReference type="InterPro" id="IPR015947">
    <property type="entry name" value="PUA-like_sf"/>
</dbReference>
<dbReference type="GO" id="GO:0005829">
    <property type="term" value="C:cytosol"/>
    <property type="evidence" value="ECO:0007669"/>
    <property type="project" value="TreeGrafter"/>
</dbReference>
<dbReference type="PANTHER" id="PTHR43654:SF3">
    <property type="entry name" value="GLUTAMATE 5-KINASE"/>
    <property type="match status" value="1"/>
</dbReference>
<evidence type="ECO:0000313" key="8">
    <source>
        <dbReference type="Proteomes" id="UP000789396"/>
    </source>
</evidence>
<accession>A0A9N8VN76</accession>
<evidence type="ECO:0000256" key="3">
    <source>
        <dbReference type="ARBA" id="ARBA00022741"/>
    </source>
</evidence>
<dbReference type="InterPro" id="IPR036974">
    <property type="entry name" value="PUA_sf"/>
</dbReference>
<keyword evidence="2" id="KW-0808">Transferase</keyword>
<dbReference type="GO" id="GO:0003723">
    <property type="term" value="F:RNA binding"/>
    <property type="evidence" value="ECO:0007669"/>
    <property type="project" value="InterPro"/>
</dbReference>